<dbReference type="GO" id="GO:0006272">
    <property type="term" value="P:leading strand elongation"/>
    <property type="evidence" value="ECO:0007669"/>
    <property type="project" value="TreeGrafter"/>
</dbReference>
<dbReference type="GO" id="GO:0030337">
    <property type="term" value="F:DNA polymerase processivity factor activity"/>
    <property type="evidence" value="ECO:0007669"/>
    <property type="project" value="UniProtKB-UniRule"/>
</dbReference>
<keyword evidence="3 4" id="KW-0238">DNA-binding</keyword>
<dbReference type="GO" id="GO:0003677">
    <property type="term" value="F:DNA binding"/>
    <property type="evidence" value="ECO:0007669"/>
    <property type="project" value="UniProtKB-UniRule"/>
</dbReference>
<evidence type="ECO:0000256" key="6">
    <source>
        <dbReference type="RuleBase" id="RU003673"/>
    </source>
</evidence>
<dbReference type="InterPro" id="IPR046938">
    <property type="entry name" value="DNA_clamp_sf"/>
</dbReference>
<name>A0A7C1SMA1_THEPE</name>
<dbReference type="PRINTS" id="PR00339">
    <property type="entry name" value="PCNACYCLIN"/>
</dbReference>
<comment type="caution">
    <text evidence="9">The sequence shown here is derived from an EMBL/GenBank/DDBJ whole genome shotgun (WGS) entry which is preliminary data.</text>
</comment>
<comment type="function">
    <text evidence="6">Sliding clamp subunit. Responsible for tethering the catalytic subunit of DNA polymerase to DNA during high-speed replication.</text>
</comment>
<evidence type="ECO:0000259" key="8">
    <source>
        <dbReference type="Pfam" id="PF02747"/>
    </source>
</evidence>
<dbReference type="HAMAP" id="MF_00317">
    <property type="entry name" value="DNApol_clamp_arch"/>
    <property type="match status" value="1"/>
</dbReference>
<dbReference type="PANTHER" id="PTHR11352">
    <property type="entry name" value="PROLIFERATING CELL NUCLEAR ANTIGEN"/>
    <property type="match status" value="1"/>
</dbReference>
<evidence type="ECO:0000259" key="7">
    <source>
        <dbReference type="Pfam" id="PF00705"/>
    </source>
</evidence>
<sequence length="247" mass="27509">MVRLVFPEAREWRYIIEGLAAIVEEASFVVTPEGLKLRALDPGRVAMVDLFMPPTVFEEYKIETETKIGVSFDDLVDVMKRAKSGDRLIIEVSGNRLTVTLAGKAERKFRLPLLDIAGQELPTPRLNFTAAAKMLSDTFRDALKDAELVAESVRFKAEDETLLMIARSDKGEVETRFSLSEGSLMEIDVKEPAEAVYGIEFLDKIVSKAYRVSDIVSLRFATNMPLELAFDVAGGGTLKYLLAPRVE</sequence>
<feature type="domain" description="Proliferating cell nuclear antigen PCNA N-terminal" evidence="7">
    <location>
        <begin position="6"/>
        <end position="107"/>
    </location>
</feature>
<feature type="domain" description="Proliferating cell nuclear antigen PCNA C-terminal" evidence="8">
    <location>
        <begin position="124"/>
        <end position="244"/>
    </location>
</feature>
<dbReference type="Gene3D" id="3.70.10.10">
    <property type="match status" value="1"/>
</dbReference>
<evidence type="ECO:0000256" key="5">
    <source>
        <dbReference type="RuleBase" id="RU003671"/>
    </source>
</evidence>
<evidence type="ECO:0000256" key="4">
    <source>
        <dbReference type="HAMAP-Rule" id="MF_00317"/>
    </source>
</evidence>
<dbReference type="CDD" id="cd00577">
    <property type="entry name" value="PCNA"/>
    <property type="match status" value="1"/>
</dbReference>
<evidence type="ECO:0000313" key="9">
    <source>
        <dbReference type="EMBL" id="HEB48236.1"/>
    </source>
</evidence>
<keyword evidence="2 4" id="KW-0235">DNA replication</keyword>
<dbReference type="AlphaFoldDB" id="A0A7C1SMA1"/>
<evidence type="ECO:0000256" key="1">
    <source>
        <dbReference type="ARBA" id="ARBA00010462"/>
    </source>
</evidence>
<accession>A0A7C1SMA1</accession>
<dbReference type="InterPro" id="IPR022648">
    <property type="entry name" value="Pr_cel_nuc_antig_N"/>
</dbReference>
<reference evidence="9" key="1">
    <citation type="journal article" date="2020" name="mSystems">
        <title>Genome- and Community-Level Interaction Insights into Carbon Utilization and Element Cycling Functions of Hydrothermarchaeota in Hydrothermal Sediment.</title>
        <authorList>
            <person name="Zhou Z."/>
            <person name="Liu Y."/>
            <person name="Xu W."/>
            <person name="Pan J."/>
            <person name="Luo Z.H."/>
            <person name="Li M."/>
        </authorList>
    </citation>
    <scope>NUCLEOTIDE SEQUENCE [LARGE SCALE GENOMIC DNA]</scope>
    <source>
        <strain evidence="9">SpSt-25</strain>
    </source>
</reference>
<comment type="subunit">
    <text evidence="4">Homotrimer. The subunits circularize to form a toroid; DNA passes through its center. Replication factor C (RFC) is required to load the toroid on the DNA.</text>
</comment>
<dbReference type="GO" id="GO:0006275">
    <property type="term" value="P:regulation of DNA replication"/>
    <property type="evidence" value="ECO:0007669"/>
    <property type="project" value="UniProtKB-UniRule"/>
</dbReference>
<comment type="function">
    <text evidence="4">Sliding clamp subunit that acts as a moving platform for DNA processing. Responsible for tethering the catalytic subunit of DNA polymerase and other proteins to DNA during high-speed replication.</text>
</comment>
<comment type="similarity">
    <text evidence="1 4 5">Belongs to the PCNA family.</text>
</comment>
<dbReference type="InterPro" id="IPR000730">
    <property type="entry name" value="Pr_cel_nuc_antig"/>
</dbReference>
<gene>
    <name evidence="4 9" type="primary">pcn</name>
    <name evidence="9" type="ORF">ENP77_00330</name>
</gene>
<dbReference type="InterPro" id="IPR022649">
    <property type="entry name" value="Pr_cel_nuc_antig_C"/>
</dbReference>
<dbReference type="EMBL" id="DSKP01000013">
    <property type="protein sequence ID" value="HEB48236.1"/>
    <property type="molecule type" value="Genomic_DNA"/>
</dbReference>
<dbReference type="Pfam" id="PF02747">
    <property type="entry name" value="PCNA_C"/>
    <property type="match status" value="1"/>
</dbReference>
<dbReference type="SUPFAM" id="SSF55979">
    <property type="entry name" value="DNA clamp"/>
    <property type="match status" value="2"/>
</dbReference>
<proteinExistence type="inferred from homology"/>
<dbReference type="NCBIfam" id="TIGR00590">
    <property type="entry name" value="pcna"/>
    <property type="match status" value="1"/>
</dbReference>
<dbReference type="Pfam" id="PF00705">
    <property type="entry name" value="PCNA_N"/>
    <property type="match status" value="1"/>
</dbReference>
<evidence type="ECO:0000256" key="3">
    <source>
        <dbReference type="ARBA" id="ARBA00023125"/>
    </source>
</evidence>
<protein>
    <recommendedName>
        <fullName evidence="4">DNA polymerase sliding clamp</fullName>
    </recommendedName>
    <alternativeName>
        <fullName evidence="4">Proliferating cell nuclear antigen homolog</fullName>
        <shortName evidence="4">PCNA</shortName>
    </alternativeName>
</protein>
<evidence type="ECO:0000256" key="2">
    <source>
        <dbReference type="ARBA" id="ARBA00022705"/>
    </source>
</evidence>
<organism evidence="9">
    <name type="scientific">Thermofilum pendens</name>
    <dbReference type="NCBI Taxonomy" id="2269"/>
    <lineage>
        <taxon>Archaea</taxon>
        <taxon>Thermoproteota</taxon>
        <taxon>Thermoprotei</taxon>
        <taxon>Thermofilales</taxon>
        <taxon>Thermofilaceae</taxon>
        <taxon>Thermofilum</taxon>
    </lineage>
</organism>
<dbReference type="NCBIfam" id="NF002221">
    <property type="entry name" value="PRK01115.1-4"/>
    <property type="match status" value="1"/>
</dbReference>
<dbReference type="PANTHER" id="PTHR11352:SF0">
    <property type="entry name" value="PROLIFERATING CELL NUCLEAR ANTIGEN"/>
    <property type="match status" value="1"/>
</dbReference>